<dbReference type="AlphaFoldDB" id="A0AAD6SN37"/>
<evidence type="ECO:0000313" key="2">
    <source>
        <dbReference type="EMBL" id="KAJ7029981.1"/>
    </source>
</evidence>
<dbReference type="InterPro" id="IPR013096">
    <property type="entry name" value="Cupin_2"/>
</dbReference>
<accession>A0AAD6SN37</accession>
<dbReference type="InterPro" id="IPR014710">
    <property type="entry name" value="RmlC-like_jellyroll"/>
</dbReference>
<dbReference type="InterPro" id="IPR053146">
    <property type="entry name" value="QDO-like"/>
</dbReference>
<gene>
    <name evidence="3" type="ORF">C8F04DRAFT_646534</name>
    <name evidence="2" type="ORF">C8F04DRAFT_739599</name>
</gene>
<evidence type="ECO:0000259" key="1">
    <source>
        <dbReference type="Pfam" id="PF07883"/>
    </source>
</evidence>
<reference evidence="2" key="1">
    <citation type="submission" date="2023-03" db="EMBL/GenBank/DDBJ databases">
        <title>Massive genome expansion in bonnet fungi (Mycena s.s.) driven by repeated elements and novel gene families across ecological guilds.</title>
        <authorList>
            <consortium name="Lawrence Berkeley National Laboratory"/>
            <person name="Harder C.B."/>
            <person name="Miyauchi S."/>
            <person name="Viragh M."/>
            <person name="Kuo A."/>
            <person name="Thoen E."/>
            <person name="Andreopoulos B."/>
            <person name="Lu D."/>
            <person name="Skrede I."/>
            <person name="Drula E."/>
            <person name="Henrissat B."/>
            <person name="Morin E."/>
            <person name="Kohler A."/>
            <person name="Barry K."/>
            <person name="LaButti K."/>
            <person name="Morin E."/>
            <person name="Salamov A."/>
            <person name="Lipzen A."/>
            <person name="Mereny Z."/>
            <person name="Hegedus B."/>
            <person name="Baldrian P."/>
            <person name="Stursova M."/>
            <person name="Weitz H."/>
            <person name="Taylor A."/>
            <person name="Grigoriev I.V."/>
            <person name="Nagy L.G."/>
            <person name="Martin F."/>
            <person name="Kauserud H."/>
        </authorList>
    </citation>
    <scope>NUCLEOTIDE SEQUENCE</scope>
    <source>
        <strain evidence="2">CBHHK200</strain>
    </source>
</reference>
<name>A0AAD6SN37_9AGAR</name>
<protein>
    <recommendedName>
        <fullName evidence="1">Cupin type-2 domain-containing protein</fullName>
    </recommendedName>
</protein>
<comment type="caution">
    <text evidence="2">The sequence shown here is derived from an EMBL/GenBank/DDBJ whole genome shotgun (WGS) entry which is preliminary data.</text>
</comment>
<dbReference type="EMBL" id="JARJCM010000095">
    <property type="protein sequence ID" value="KAJ7029981.1"/>
    <property type="molecule type" value="Genomic_DNA"/>
</dbReference>
<feature type="domain" description="Cupin type-2" evidence="1">
    <location>
        <begin position="65"/>
        <end position="113"/>
    </location>
</feature>
<sequence length="209" mass="23067">MALSFLFPKQPLQAPVVEADGAWVFFGGAFRTYAISNSDDGSFTSRQIFAHSNPHTGAGRGSTATPPYHWHLYQTETFDVKSGVLCYILDGKTGKLQAGETVTIPPGHWHTFWSDPAAGVDLDVHITVRGGPNPGFDETFVRNFYGYLSSCTMQNIAPNPVQMLTFMYSADVVLEMPLNLGRFANYAMGNWLGWLGGFKSEYPAFAERH</sequence>
<evidence type="ECO:0000313" key="4">
    <source>
        <dbReference type="Proteomes" id="UP001218188"/>
    </source>
</evidence>
<dbReference type="Pfam" id="PF07883">
    <property type="entry name" value="Cupin_2"/>
    <property type="match status" value="1"/>
</dbReference>
<dbReference type="EMBL" id="JARJCM010000070">
    <property type="protein sequence ID" value="KAJ7032791.1"/>
    <property type="molecule type" value="Genomic_DNA"/>
</dbReference>
<keyword evidence="4" id="KW-1185">Reference proteome</keyword>
<dbReference type="PANTHER" id="PTHR36440">
    <property type="entry name" value="PUTATIVE (AFU_ORTHOLOGUE AFUA_8G07350)-RELATED"/>
    <property type="match status" value="1"/>
</dbReference>
<dbReference type="Gene3D" id="2.60.120.10">
    <property type="entry name" value="Jelly Rolls"/>
    <property type="match status" value="1"/>
</dbReference>
<evidence type="ECO:0000313" key="3">
    <source>
        <dbReference type="EMBL" id="KAJ7032791.1"/>
    </source>
</evidence>
<dbReference type="CDD" id="cd02208">
    <property type="entry name" value="cupin_RmlC-like"/>
    <property type="match status" value="1"/>
</dbReference>
<dbReference type="InterPro" id="IPR011051">
    <property type="entry name" value="RmlC_Cupin_sf"/>
</dbReference>
<dbReference type="PANTHER" id="PTHR36440:SF1">
    <property type="entry name" value="PUTATIVE (AFU_ORTHOLOGUE AFUA_8G07350)-RELATED"/>
    <property type="match status" value="1"/>
</dbReference>
<proteinExistence type="predicted"/>
<dbReference type="SUPFAM" id="SSF51182">
    <property type="entry name" value="RmlC-like cupins"/>
    <property type="match status" value="1"/>
</dbReference>
<dbReference type="Proteomes" id="UP001218188">
    <property type="component" value="Unassembled WGS sequence"/>
</dbReference>
<organism evidence="2 4">
    <name type="scientific">Mycena alexandri</name>
    <dbReference type="NCBI Taxonomy" id="1745969"/>
    <lineage>
        <taxon>Eukaryota</taxon>
        <taxon>Fungi</taxon>
        <taxon>Dikarya</taxon>
        <taxon>Basidiomycota</taxon>
        <taxon>Agaricomycotina</taxon>
        <taxon>Agaricomycetes</taxon>
        <taxon>Agaricomycetidae</taxon>
        <taxon>Agaricales</taxon>
        <taxon>Marasmiineae</taxon>
        <taxon>Mycenaceae</taxon>
        <taxon>Mycena</taxon>
    </lineage>
</organism>